<organism evidence="2">
    <name type="scientific">Desulfatirhabdium butyrativorans</name>
    <dbReference type="NCBI Taxonomy" id="340467"/>
    <lineage>
        <taxon>Bacteria</taxon>
        <taxon>Pseudomonadati</taxon>
        <taxon>Thermodesulfobacteriota</taxon>
        <taxon>Desulfobacteria</taxon>
        <taxon>Desulfobacterales</taxon>
        <taxon>Desulfatirhabdiaceae</taxon>
        <taxon>Desulfatirhabdium</taxon>
    </lineage>
</organism>
<proteinExistence type="predicted"/>
<comment type="caution">
    <text evidence="2">The sequence shown here is derived from an EMBL/GenBank/DDBJ whole genome shotgun (WGS) entry which is preliminary data.</text>
</comment>
<evidence type="ECO:0000313" key="2">
    <source>
        <dbReference type="EMBL" id="HGU34217.1"/>
    </source>
</evidence>
<reference evidence="2" key="1">
    <citation type="journal article" date="2020" name="mSystems">
        <title>Genome- and Community-Level Interaction Insights into Carbon Utilization and Element Cycling Functions of Hydrothermarchaeota in Hydrothermal Sediment.</title>
        <authorList>
            <person name="Zhou Z."/>
            <person name="Liu Y."/>
            <person name="Xu W."/>
            <person name="Pan J."/>
            <person name="Luo Z.H."/>
            <person name="Li M."/>
        </authorList>
    </citation>
    <scope>NUCLEOTIDE SEQUENCE [LARGE SCALE GENOMIC DNA]</scope>
    <source>
        <strain evidence="2">SpSt-477</strain>
    </source>
</reference>
<dbReference type="EMBL" id="DSUH01000355">
    <property type="protein sequence ID" value="HGU34217.1"/>
    <property type="molecule type" value="Genomic_DNA"/>
</dbReference>
<gene>
    <name evidence="2" type="ORF">ENS29_15435</name>
</gene>
<dbReference type="AlphaFoldDB" id="A0A7C4W7K6"/>
<sequence length="446" mass="48562">MKKFTVLAVAALLVVAMTLPAAALENIFGGYWRTRAFTQTNFTGEDSTEAMDLDRIDTRTRLFYTAKFSDNLKFVNRFEMNAVWGGAGTYGQLGADGANVVVKHSYVDFNLQPMRFVVGIQDFELARGYLFADDAAGVKAIYKLNDAVYIPLIYMKAYEGGAGKDADDYDVNAFVLYPTIYLNKTTTLKPHIATLFSEDYSKANTKGYKFDEKIPGAKKLNAWTGGLEFDTKMDAITIGATGIYEWGDVTVPVASYGHDKLNFKGYLFDLFGSYAAGPATLRLKGIYASGNDKDSIAGGDIDAFFNPGTPYTGASYYWAEIMGFGILDAQGPATAEPGNGSGGLSDKISNRIIGNLGVDFKILPSLKLAADLWYAKTAEDVRLVDGTYDDTLGTELDLVLTYKLVDNLNLDLVGAYLWAGDVIQKAKSSTNAADPYEFGARLSLAF</sequence>
<accession>A0A7C4W7K6</accession>
<keyword evidence="1" id="KW-0732">Signal</keyword>
<feature type="signal peptide" evidence="1">
    <location>
        <begin position="1"/>
        <end position="23"/>
    </location>
</feature>
<feature type="chain" id="PRO_5027609800" description="Alginate export domain-containing protein" evidence="1">
    <location>
        <begin position="24"/>
        <end position="446"/>
    </location>
</feature>
<name>A0A7C4W7K6_9BACT</name>
<dbReference type="InterPro" id="IPR053728">
    <property type="entry name" value="Alginate_Permeability_Chnl"/>
</dbReference>
<evidence type="ECO:0000256" key="1">
    <source>
        <dbReference type="SAM" id="SignalP"/>
    </source>
</evidence>
<evidence type="ECO:0008006" key="3">
    <source>
        <dbReference type="Google" id="ProtNLM"/>
    </source>
</evidence>
<dbReference type="SUPFAM" id="SSF56935">
    <property type="entry name" value="Porins"/>
    <property type="match status" value="1"/>
</dbReference>
<dbReference type="Gene3D" id="2.40.160.100">
    <property type="match status" value="1"/>
</dbReference>
<protein>
    <recommendedName>
        <fullName evidence="3">Alginate export domain-containing protein</fullName>
    </recommendedName>
</protein>